<comment type="caution">
    <text evidence="2">The sequence shown here is derived from an EMBL/GenBank/DDBJ whole genome shotgun (WGS) entry which is preliminary data.</text>
</comment>
<feature type="region of interest" description="Disordered" evidence="1">
    <location>
        <begin position="53"/>
        <end position="154"/>
    </location>
</feature>
<feature type="region of interest" description="Disordered" evidence="1">
    <location>
        <begin position="280"/>
        <end position="308"/>
    </location>
</feature>
<gene>
    <name evidence="2" type="ORF">J2R62_15375</name>
</gene>
<protein>
    <submittedName>
        <fullName evidence="2">Terminase</fullName>
    </submittedName>
</protein>
<dbReference type="AlphaFoldDB" id="A0A8I1W9V0"/>
<accession>A0A8I1W9V0</accession>
<proteinExistence type="predicted"/>
<dbReference type="EMBL" id="JAFNAA010000021">
    <property type="protein sequence ID" value="MBO1109566.1"/>
    <property type="molecule type" value="Genomic_DNA"/>
</dbReference>
<evidence type="ECO:0000256" key="1">
    <source>
        <dbReference type="SAM" id="MobiDB-lite"/>
    </source>
</evidence>
<reference evidence="2" key="1">
    <citation type="submission" date="2021-03" db="EMBL/GenBank/DDBJ databases">
        <title>Plesiomonas shigelloides zfcc0051, isolated from zebrafish feces.</title>
        <authorList>
            <person name="Vanderhoek Z."/>
            <person name="Gaulke C."/>
        </authorList>
    </citation>
    <scope>NUCLEOTIDE SEQUENCE</scope>
    <source>
        <strain evidence="2">Zfcc0051</strain>
    </source>
</reference>
<evidence type="ECO:0000313" key="2">
    <source>
        <dbReference type="EMBL" id="MBO1109566.1"/>
    </source>
</evidence>
<feature type="compositionally biased region" description="Polar residues" evidence="1">
    <location>
        <begin position="53"/>
        <end position="80"/>
    </location>
</feature>
<organism evidence="2 3">
    <name type="scientific">Plesiomonas shigelloides</name>
    <name type="common">Aeromonas shigelloides</name>
    <dbReference type="NCBI Taxonomy" id="703"/>
    <lineage>
        <taxon>Bacteria</taxon>
        <taxon>Pseudomonadati</taxon>
        <taxon>Pseudomonadota</taxon>
        <taxon>Gammaproteobacteria</taxon>
        <taxon>Enterobacterales</taxon>
        <taxon>Enterobacteriaceae</taxon>
        <taxon>Plesiomonas</taxon>
    </lineage>
</organism>
<feature type="compositionally biased region" description="Polar residues" evidence="1">
    <location>
        <begin position="132"/>
        <end position="154"/>
    </location>
</feature>
<sequence>MAKHDWKALQAEFLEEHRESGITAQEWCSQRGINYQSARRYIKVRNVETAQLHQTAQSAQNRTAQSTSTAHSAVSVQKQPKTGRTGGGDEDEGGLSDSASSVPKLPDRSEPKSETSTPKPGRNAKGHFAPGNTISVGASGNPNPPNQFTRGNQTARKHGGYAKYLTAENADGLFADASAMGLEDELEFTRARSLVLTQSLTRIYQDMANEQDVATRTELYGLYLKAEQALERNIARIESLHRTMSGIRVNNIQEQRYAEDVERIREAKRKLRAEADNIERNAGTTDTPVDEIVEGIRNSDSGGLMPCP</sequence>
<name>A0A8I1W9V0_PLESH</name>
<evidence type="ECO:0000313" key="3">
    <source>
        <dbReference type="Proteomes" id="UP000664658"/>
    </source>
</evidence>
<dbReference type="Proteomes" id="UP000664658">
    <property type="component" value="Unassembled WGS sequence"/>
</dbReference>
<dbReference type="RefSeq" id="WP_207542627.1">
    <property type="nucleotide sequence ID" value="NZ_JAFNAA010000021.1"/>
</dbReference>